<keyword evidence="8" id="KW-1185">Reference proteome</keyword>
<dbReference type="KEGG" id="atr:18437231"/>
<dbReference type="PROSITE" id="PS50118">
    <property type="entry name" value="HMG_BOX_2"/>
    <property type="match status" value="1"/>
</dbReference>
<sequence>MGKKRKLPSKSASAEDTEEPTENKRAIVRAEVSKSSNNKTKKKQKKPKGKTGNKEDPDKPKKPPTAFFYFLLDFKKGYQEQNPHVKSMRDIGKACGVKWKAMSYEEKVEYYDIATEKRAEFEKAMAAYVERRESGEYDED</sequence>
<evidence type="ECO:0000313" key="7">
    <source>
        <dbReference type="EMBL" id="ERN09092.1"/>
    </source>
</evidence>
<dbReference type="InterPro" id="IPR031061">
    <property type="entry name" value="HMGB_plant"/>
</dbReference>
<evidence type="ECO:0000259" key="6">
    <source>
        <dbReference type="PROSITE" id="PS50118"/>
    </source>
</evidence>
<gene>
    <name evidence="7" type="ORF">AMTR_s00014p00061870</name>
</gene>
<keyword evidence="2 4" id="KW-0238">DNA-binding</keyword>
<keyword evidence="3 4" id="KW-0539">Nucleus</keyword>
<evidence type="ECO:0000256" key="4">
    <source>
        <dbReference type="PROSITE-ProRule" id="PRU00267"/>
    </source>
</evidence>
<dbReference type="GO" id="GO:0005634">
    <property type="term" value="C:nucleus"/>
    <property type="evidence" value="ECO:0007669"/>
    <property type="project" value="UniProtKB-SubCell"/>
</dbReference>
<feature type="compositionally biased region" description="Basic and acidic residues" evidence="5">
    <location>
        <begin position="52"/>
        <end position="61"/>
    </location>
</feature>
<dbReference type="InterPro" id="IPR036910">
    <property type="entry name" value="HMG_box_dom_sf"/>
</dbReference>
<feature type="region of interest" description="Disordered" evidence="5">
    <location>
        <begin position="1"/>
        <end position="64"/>
    </location>
</feature>
<dbReference type="Gene3D" id="1.10.30.10">
    <property type="entry name" value="High mobility group box domain"/>
    <property type="match status" value="1"/>
</dbReference>
<reference evidence="8" key="1">
    <citation type="journal article" date="2013" name="Science">
        <title>The Amborella genome and the evolution of flowering plants.</title>
        <authorList>
            <consortium name="Amborella Genome Project"/>
        </authorList>
    </citation>
    <scope>NUCLEOTIDE SEQUENCE [LARGE SCALE GENOMIC DNA]</scope>
</reference>
<dbReference type="Proteomes" id="UP000017836">
    <property type="component" value="Unassembled WGS sequence"/>
</dbReference>
<dbReference type="Pfam" id="PF00505">
    <property type="entry name" value="HMG_box"/>
    <property type="match status" value="1"/>
</dbReference>
<accession>W1PGF4</accession>
<dbReference type="PANTHER" id="PTHR46261">
    <property type="entry name" value="HIGH MOBILITY GROUP B PROTEIN 4-RELATED"/>
    <property type="match status" value="1"/>
</dbReference>
<name>W1PGF4_AMBTC</name>
<dbReference type="OrthoDB" id="1919336at2759"/>
<dbReference type="eggNOG" id="KOG0381">
    <property type="taxonomic scope" value="Eukaryota"/>
</dbReference>
<dbReference type="HOGENOM" id="CLU_082854_1_3_1"/>
<comment type="subcellular location">
    <subcellularLocation>
        <location evidence="1">Nucleus</location>
    </subcellularLocation>
</comment>
<proteinExistence type="predicted"/>
<dbReference type="SUPFAM" id="SSF47095">
    <property type="entry name" value="HMG-box"/>
    <property type="match status" value="1"/>
</dbReference>
<dbReference type="Gramene" id="ERN09092">
    <property type="protein sequence ID" value="ERN09092"/>
    <property type="gene ID" value="AMTR_s00014p00061870"/>
</dbReference>
<protein>
    <recommendedName>
        <fullName evidence="6">HMG box domain-containing protein</fullName>
    </recommendedName>
</protein>
<dbReference type="InterPro" id="IPR009071">
    <property type="entry name" value="HMG_box_dom"/>
</dbReference>
<dbReference type="GO" id="GO:0003677">
    <property type="term" value="F:DNA binding"/>
    <property type="evidence" value="ECO:0007669"/>
    <property type="project" value="UniProtKB-UniRule"/>
</dbReference>
<dbReference type="OMA" id="NTMTFEV"/>
<dbReference type="AlphaFoldDB" id="W1PGF4"/>
<feature type="compositionally biased region" description="Basic residues" evidence="5">
    <location>
        <begin position="39"/>
        <end position="51"/>
    </location>
</feature>
<dbReference type="PANTHER" id="PTHR46261:SF12">
    <property type="entry name" value="HIGH MOBILITY GROUP B PROTEIN 14"/>
    <property type="match status" value="1"/>
</dbReference>
<evidence type="ECO:0000256" key="1">
    <source>
        <dbReference type="ARBA" id="ARBA00004123"/>
    </source>
</evidence>
<feature type="domain" description="HMG box" evidence="6">
    <location>
        <begin position="60"/>
        <end position="129"/>
    </location>
</feature>
<dbReference type="STRING" id="13333.W1PGF4"/>
<evidence type="ECO:0000313" key="8">
    <source>
        <dbReference type="Proteomes" id="UP000017836"/>
    </source>
</evidence>
<feature type="DNA-binding region" description="HMG box" evidence="4">
    <location>
        <begin position="60"/>
        <end position="129"/>
    </location>
</feature>
<evidence type="ECO:0000256" key="3">
    <source>
        <dbReference type="ARBA" id="ARBA00023242"/>
    </source>
</evidence>
<evidence type="ECO:0000256" key="2">
    <source>
        <dbReference type="ARBA" id="ARBA00023125"/>
    </source>
</evidence>
<dbReference type="EMBL" id="KI393051">
    <property type="protein sequence ID" value="ERN09092.1"/>
    <property type="molecule type" value="Genomic_DNA"/>
</dbReference>
<dbReference type="SMART" id="SM00398">
    <property type="entry name" value="HMG"/>
    <property type="match status" value="1"/>
</dbReference>
<organism evidence="7 8">
    <name type="scientific">Amborella trichopoda</name>
    <dbReference type="NCBI Taxonomy" id="13333"/>
    <lineage>
        <taxon>Eukaryota</taxon>
        <taxon>Viridiplantae</taxon>
        <taxon>Streptophyta</taxon>
        <taxon>Embryophyta</taxon>
        <taxon>Tracheophyta</taxon>
        <taxon>Spermatophyta</taxon>
        <taxon>Magnoliopsida</taxon>
        <taxon>Amborellales</taxon>
        <taxon>Amborellaceae</taxon>
        <taxon>Amborella</taxon>
    </lineage>
</organism>
<evidence type="ECO:0000256" key="5">
    <source>
        <dbReference type="SAM" id="MobiDB-lite"/>
    </source>
</evidence>